<reference evidence="1 2" key="1">
    <citation type="submission" date="2016-05" db="EMBL/GenBank/DDBJ databases">
        <title>Comparative analysis of secretome profiles of manganese(II)-oxidizing ascomycete fungi.</title>
        <authorList>
            <consortium name="DOE Joint Genome Institute"/>
            <person name="Zeiner C.A."/>
            <person name="Purvine S.O."/>
            <person name="Zink E.M."/>
            <person name="Wu S."/>
            <person name="Pasa-Tolic L."/>
            <person name="Chaput D.L."/>
            <person name="Haridas S."/>
            <person name="Grigoriev I.V."/>
            <person name="Santelli C.M."/>
            <person name="Hansel C.M."/>
        </authorList>
    </citation>
    <scope>NUCLEOTIDE SEQUENCE [LARGE SCALE GENOMIC DNA]</scope>
    <source>
        <strain evidence="1 2">AP3s5-JAC2a</strain>
    </source>
</reference>
<organism evidence="1 2">
    <name type="scientific">Paraphaeosphaeria sporulosa</name>
    <dbReference type="NCBI Taxonomy" id="1460663"/>
    <lineage>
        <taxon>Eukaryota</taxon>
        <taxon>Fungi</taxon>
        <taxon>Dikarya</taxon>
        <taxon>Ascomycota</taxon>
        <taxon>Pezizomycotina</taxon>
        <taxon>Dothideomycetes</taxon>
        <taxon>Pleosporomycetidae</taxon>
        <taxon>Pleosporales</taxon>
        <taxon>Massarineae</taxon>
        <taxon>Didymosphaeriaceae</taxon>
        <taxon>Paraphaeosphaeria</taxon>
    </lineage>
</organism>
<evidence type="ECO:0000313" key="2">
    <source>
        <dbReference type="Proteomes" id="UP000077069"/>
    </source>
</evidence>
<dbReference type="AlphaFoldDB" id="A0A177CGN6"/>
<sequence length="100" mass="10557">MNIYEFTKSRSQASATEVIYLPPEANIGSEVPAGPGPRQDLQGVAHHIPPYSALPGVVVRGAQDPSCRGLTQACPFGPPGSLSYPGVVAYRGERDLLPNI</sequence>
<name>A0A177CGN6_9PLEO</name>
<dbReference type="Proteomes" id="UP000077069">
    <property type="component" value="Unassembled WGS sequence"/>
</dbReference>
<gene>
    <name evidence="1" type="ORF">CC84DRAFT_1164344</name>
</gene>
<dbReference type="GeneID" id="28761954"/>
<dbReference type="EMBL" id="KV441552">
    <property type="protein sequence ID" value="OAG05930.1"/>
    <property type="molecule type" value="Genomic_DNA"/>
</dbReference>
<proteinExistence type="predicted"/>
<accession>A0A177CGN6</accession>
<feature type="non-terminal residue" evidence="1">
    <location>
        <position position="100"/>
    </location>
</feature>
<keyword evidence="2" id="KW-1185">Reference proteome</keyword>
<evidence type="ECO:0000313" key="1">
    <source>
        <dbReference type="EMBL" id="OAG05930.1"/>
    </source>
</evidence>
<protein>
    <submittedName>
        <fullName evidence="1">Uncharacterized protein</fullName>
    </submittedName>
</protein>
<dbReference type="RefSeq" id="XP_018036295.1">
    <property type="nucleotide sequence ID" value="XM_018178468.1"/>
</dbReference>
<dbReference type="InParanoid" id="A0A177CGN6"/>